<reference evidence="7 8" key="1">
    <citation type="submission" date="2019-02" db="EMBL/GenBank/DDBJ databases">
        <title>Genomic Encyclopedia of Type Strains, Phase IV (KMG-IV): sequencing the most valuable type-strain genomes for metagenomic binning, comparative biology and taxonomic classification.</title>
        <authorList>
            <person name="Goeker M."/>
        </authorList>
    </citation>
    <scope>NUCLEOTIDE SEQUENCE [LARGE SCALE GENOMIC DNA]</scope>
    <source>
        <strain evidence="7 8">DSM 19570</strain>
    </source>
</reference>
<evidence type="ECO:0000256" key="3">
    <source>
        <dbReference type="ARBA" id="ARBA00023237"/>
    </source>
</evidence>
<keyword evidence="2 4" id="KW-0472">Membrane</keyword>
<dbReference type="GO" id="GO:0009279">
    <property type="term" value="C:cell outer membrane"/>
    <property type="evidence" value="ECO:0007669"/>
    <property type="project" value="UniProtKB-SubCell"/>
</dbReference>
<dbReference type="InterPro" id="IPR006664">
    <property type="entry name" value="OMP_bac"/>
</dbReference>
<dbReference type="OrthoDB" id="5360144at2"/>
<dbReference type="PANTHER" id="PTHR30329">
    <property type="entry name" value="STATOR ELEMENT OF FLAGELLAR MOTOR COMPLEX"/>
    <property type="match status" value="1"/>
</dbReference>
<gene>
    <name evidence="7" type="ORF">EV670_0340</name>
</gene>
<dbReference type="PROSITE" id="PS51123">
    <property type="entry name" value="OMPA_2"/>
    <property type="match status" value="1"/>
</dbReference>
<evidence type="ECO:0000256" key="1">
    <source>
        <dbReference type="ARBA" id="ARBA00004442"/>
    </source>
</evidence>
<feature type="signal peptide" evidence="5">
    <location>
        <begin position="1"/>
        <end position="23"/>
    </location>
</feature>
<dbReference type="InterPro" id="IPR006665">
    <property type="entry name" value="OmpA-like"/>
</dbReference>
<protein>
    <submittedName>
        <fullName evidence="7">OmpA family protein</fullName>
    </submittedName>
</protein>
<keyword evidence="8" id="KW-1185">Reference proteome</keyword>
<keyword evidence="3" id="KW-0998">Cell outer membrane</keyword>
<comment type="caution">
    <text evidence="7">The sequence shown here is derived from an EMBL/GenBank/DDBJ whole genome shotgun (WGS) entry which is preliminary data.</text>
</comment>
<accession>A0A4Q7VZN6</accession>
<evidence type="ECO:0000256" key="2">
    <source>
        <dbReference type="ARBA" id="ARBA00023136"/>
    </source>
</evidence>
<name>A0A4Q7VZN6_9BURK</name>
<evidence type="ECO:0000259" key="6">
    <source>
        <dbReference type="PROSITE" id="PS51123"/>
    </source>
</evidence>
<dbReference type="Gene3D" id="3.30.1330.60">
    <property type="entry name" value="OmpA-like domain"/>
    <property type="match status" value="1"/>
</dbReference>
<dbReference type="Pfam" id="PF00691">
    <property type="entry name" value="OmpA"/>
    <property type="match status" value="1"/>
</dbReference>
<dbReference type="SUPFAM" id="SSF103088">
    <property type="entry name" value="OmpA-like"/>
    <property type="match status" value="1"/>
</dbReference>
<keyword evidence="5" id="KW-0732">Signal</keyword>
<comment type="subcellular location">
    <subcellularLocation>
        <location evidence="1">Cell outer membrane</location>
    </subcellularLocation>
</comment>
<feature type="domain" description="OmpA-like" evidence="6">
    <location>
        <begin position="211"/>
        <end position="328"/>
    </location>
</feature>
<dbReference type="InterPro" id="IPR050330">
    <property type="entry name" value="Bact_OuterMem_StrucFunc"/>
</dbReference>
<evidence type="ECO:0000313" key="7">
    <source>
        <dbReference type="EMBL" id="RZU02317.1"/>
    </source>
</evidence>
<dbReference type="Proteomes" id="UP000293671">
    <property type="component" value="Unassembled WGS sequence"/>
</dbReference>
<dbReference type="PANTHER" id="PTHR30329:SF21">
    <property type="entry name" value="LIPOPROTEIN YIAD-RELATED"/>
    <property type="match status" value="1"/>
</dbReference>
<dbReference type="CDD" id="cd07185">
    <property type="entry name" value="OmpA_C-like"/>
    <property type="match status" value="1"/>
</dbReference>
<evidence type="ECO:0000256" key="5">
    <source>
        <dbReference type="SAM" id="SignalP"/>
    </source>
</evidence>
<evidence type="ECO:0000313" key="8">
    <source>
        <dbReference type="Proteomes" id="UP000293671"/>
    </source>
</evidence>
<dbReference type="AlphaFoldDB" id="A0A4Q7VZN6"/>
<dbReference type="InterPro" id="IPR036737">
    <property type="entry name" value="OmpA-like_sf"/>
</dbReference>
<organism evidence="7 8">
    <name type="scientific">Rivibacter subsaxonicus</name>
    <dbReference type="NCBI Taxonomy" id="457575"/>
    <lineage>
        <taxon>Bacteria</taxon>
        <taxon>Pseudomonadati</taxon>
        <taxon>Pseudomonadota</taxon>
        <taxon>Betaproteobacteria</taxon>
        <taxon>Burkholderiales</taxon>
        <taxon>Rivibacter</taxon>
    </lineage>
</organism>
<evidence type="ECO:0000256" key="4">
    <source>
        <dbReference type="PROSITE-ProRule" id="PRU00473"/>
    </source>
</evidence>
<feature type="chain" id="PRO_5020940637" evidence="5">
    <location>
        <begin position="24"/>
        <end position="341"/>
    </location>
</feature>
<dbReference type="EMBL" id="SHKP01000004">
    <property type="protein sequence ID" value="RZU02317.1"/>
    <property type="molecule type" value="Genomic_DNA"/>
</dbReference>
<dbReference type="PRINTS" id="PR01021">
    <property type="entry name" value="OMPADOMAIN"/>
</dbReference>
<dbReference type="RefSeq" id="WP_130430089.1">
    <property type="nucleotide sequence ID" value="NZ_SHKP01000004.1"/>
</dbReference>
<proteinExistence type="predicted"/>
<sequence length="341" mass="37225">MMRRATLLLVLLAALLPAAFATARDARPLQVAEPAVALQPDFDALHARLDAIGARGPSDRPWDAYHLAKARAWLDFAFDARAQRDAGGAVEAALAQARALAVQLEAGAPDISLETPLIVGAARLREDIWERAEAMKHHDGRRCAAARIAQFEVQLVQAGHAHDLLGWRHARPYMQVVERLAKDADARLQACPPPVQSVAELPPEVVQQPSPREQVELLAQRVHFAFDRAQLDAAAAQVLAQLAFVMREHPELRVELQGHADRRGSNTYNDRLSRARAESVRDYLIGAGIGESRLVLRALGKARPLVDGDDEAAFASNRRVEFIVSAAANAEAGAAVRQEQR</sequence>